<evidence type="ECO:0000313" key="1">
    <source>
        <dbReference type="EMBL" id="SCV00797.1"/>
    </source>
</evidence>
<proteinExistence type="predicted"/>
<dbReference type="EMBL" id="FMSH01000525">
    <property type="protein sequence ID" value="SCV00797.1"/>
    <property type="molecule type" value="Genomic_DNA"/>
</dbReference>
<protein>
    <submittedName>
        <fullName evidence="1">Uncharacterized protein</fullName>
    </submittedName>
</protein>
<sequence>MAMRGAATMYRSVSRAAADMKACTDAGKRKQPGYVRTVECVYRQDREFSAMSVVAIHPPPPCPCHRACHGTAHANGRRP</sequence>
<dbReference type="AlphaFoldDB" id="A0A1K0JR02"/>
<accession>A0A1K0JR02</accession>
<reference evidence="1" key="1">
    <citation type="submission" date="2016-09" db="EMBL/GenBank/DDBJ databases">
        <authorList>
            <person name="Capua I."/>
            <person name="De Benedictis P."/>
            <person name="Joannis T."/>
            <person name="Lombin L.H."/>
            <person name="Cattoli G."/>
        </authorList>
    </citation>
    <scope>NUCLEOTIDE SEQUENCE</scope>
    <source>
        <strain evidence="1">B9</strain>
    </source>
</reference>
<gene>
    <name evidence="1" type="ORF">CNECB9_760022</name>
</gene>
<name>A0A1K0JR02_CUPNE</name>
<organism evidence="1">
    <name type="scientific">Cupriavidus necator</name>
    <name type="common">Alcaligenes eutrophus</name>
    <name type="synonym">Ralstonia eutropha</name>
    <dbReference type="NCBI Taxonomy" id="106590"/>
    <lineage>
        <taxon>Bacteria</taxon>
        <taxon>Pseudomonadati</taxon>
        <taxon>Pseudomonadota</taxon>
        <taxon>Betaproteobacteria</taxon>
        <taxon>Burkholderiales</taxon>
        <taxon>Burkholderiaceae</taxon>
        <taxon>Cupriavidus</taxon>
    </lineage>
</organism>